<dbReference type="PANTHER" id="PTHR30451:SF4">
    <property type="entry name" value="OUTER MEMBRANE USHER PROTEIN YQIG-RELATED"/>
    <property type="match status" value="1"/>
</dbReference>
<feature type="non-terminal residue" evidence="2">
    <location>
        <position position="1"/>
    </location>
</feature>
<protein>
    <submittedName>
        <fullName evidence="2">Fimbrial biogenesis outer membrane usher protein</fullName>
    </submittedName>
</protein>
<dbReference type="PANTHER" id="PTHR30451">
    <property type="entry name" value="OUTER MEMBRANE USHER PROTEIN"/>
    <property type="match status" value="1"/>
</dbReference>
<dbReference type="Pfam" id="PF13953">
    <property type="entry name" value="PapC_C"/>
    <property type="match status" value="1"/>
</dbReference>
<evidence type="ECO:0000313" key="2">
    <source>
        <dbReference type="EMBL" id="RXD04755.1"/>
    </source>
</evidence>
<dbReference type="GO" id="GO:0009279">
    <property type="term" value="C:cell outer membrane"/>
    <property type="evidence" value="ECO:0007669"/>
    <property type="project" value="TreeGrafter"/>
</dbReference>
<dbReference type="InterPro" id="IPR043142">
    <property type="entry name" value="PapC-like_C_sf"/>
</dbReference>
<name>A0A444R5A2_ECOLX</name>
<dbReference type="GO" id="GO:0015473">
    <property type="term" value="F:fimbrial usher porin activity"/>
    <property type="evidence" value="ECO:0007669"/>
    <property type="project" value="InterPro"/>
</dbReference>
<dbReference type="AlphaFoldDB" id="A0A444R5A2"/>
<dbReference type="Pfam" id="PF00577">
    <property type="entry name" value="Usher"/>
    <property type="match status" value="1"/>
</dbReference>
<feature type="domain" description="PapC-like C-terminal" evidence="1">
    <location>
        <begin position="398"/>
        <end position="452"/>
    </location>
</feature>
<comment type="caution">
    <text evidence="2">The sequence shown here is derived from an EMBL/GenBank/DDBJ whole genome shotgun (WGS) entry which is preliminary data.</text>
</comment>
<dbReference type="Proteomes" id="UP000288730">
    <property type="component" value="Unassembled WGS sequence"/>
</dbReference>
<organism evidence="2 3">
    <name type="scientific">Escherichia coli</name>
    <dbReference type="NCBI Taxonomy" id="562"/>
    <lineage>
        <taxon>Bacteria</taxon>
        <taxon>Pseudomonadati</taxon>
        <taxon>Pseudomonadota</taxon>
        <taxon>Gammaproteobacteria</taxon>
        <taxon>Enterobacterales</taxon>
        <taxon>Enterobacteriaceae</taxon>
        <taxon>Escherichia</taxon>
    </lineage>
</organism>
<dbReference type="InterPro" id="IPR042186">
    <property type="entry name" value="FimD_plug_dom"/>
</dbReference>
<dbReference type="GO" id="GO:0009297">
    <property type="term" value="P:pilus assembly"/>
    <property type="evidence" value="ECO:0007669"/>
    <property type="project" value="InterPro"/>
</dbReference>
<dbReference type="Gene3D" id="2.60.40.2070">
    <property type="match status" value="1"/>
</dbReference>
<dbReference type="InterPro" id="IPR000015">
    <property type="entry name" value="Fimb_usher"/>
</dbReference>
<proteinExistence type="predicted"/>
<dbReference type="EMBL" id="SCJN01000410">
    <property type="protein sequence ID" value="RXD04755.1"/>
    <property type="molecule type" value="Genomic_DNA"/>
</dbReference>
<evidence type="ECO:0000313" key="3">
    <source>
        <dbReference type="Proteomes" id="UP000288730"/>
    </source>
</evidence>
<dbReference type="Gene3D" id="2.60.40.2610">
    <property type="entry name" value="Outer membrane usher protein FimD, plug domain"/>
    <property type="match status" value="1"/>
</dbReference>
<gene>
    <name evidence="2" type="ORF">EPS76_26125</name>
</gene>
<reference evidence="2 3" key="1">
    <citation type="submission" date="2019-01" db="EMBL/GenBank/DDBJ databases">
        <title>Genomic analysis of febrile catheter-associated UTI E. coli isolates.</title>
        <authorList>
            <person name="Potter R."/>
            <person name="Zou Z."/>
            <person name="Henderson J."/>
            <person name="Dantas G."/>
        </authorList>
    </citation>
    <scope>NUCLEOTIDE SEQUENCE [LARGE SCALE GENOMIC DNA]</scope>
    <source>
        <strain evidence="2 3">29_CAASB</strain>
    </source>
</reference>
<sequence length="473" mass="52348">GKPTSVGHNDINNPFFWTAEASWGWLNNVSLYGGGMFTADDYQAITTGIGFNLNQFGSLSFDVTGADASLQQQNSGNLRGYSYRFNYAKHFESTGSQITFAGYRFSDKDYVSMSEYLSSRNGDESIDNEKESYVISLNQYFETLELNSYLNVTRNTYWDSTSNTNYSVSVSKNFDIGDFKGISASLAVSRIRWDDDEENQYYFSFSLPLQQNRNISYSMQRTGSSNTSQMISWYDSSDRNNIWNISASATDDNIRDGEPTLRGSYQHYSPWGRLNINGSVQPNQYNSVTAGWYGSLTATRHGVALHDYSYADNARMMVDTDGISGVEINSNRTVTNGLGIAVVPSLSNYTTSMLRVNNNDLPEGVDVENSVIRTTLTQGAIGYAKLNATTGYQIVGVIRQENGRFPPLGVNVTDKATGKDVGLVAEDGFVYLSGIQENSILHLTWGDNTCEVTPPNQSNISESAIILPCKTVK</sequence>
<evidence type="ECO:0000259" key="1">
    <source>
        <dbReference type="Pfam" id="PF13953"/>
    </source>
</evidence>
<accession>A0A444R5A2</accession>
<dbReference type="InterPro" id="IPR025949">
    <property type="entry name" value="PapC-like_C"/>
</dbReference>